<keyword evidence="2" id="KW-1185">Reference proteome</keyword>
<evidence type="ECO:0000313" key="1">
    <source>
        <dbReference type="EMBL" id="TWI12019.1"/>
    </source>
</evidence>
<gene>
    <name evidence="1" type="ORF">IP93_01300</name>
</gene>
<reference evidence="1 2" key="1">
    <citation type="journal article" date="2015" name="Stand. Genomic Sci.">
        <title>Genomic Encyclopedia of Bacterial and Archaeal Type Strains, Phase III: the genomes of soil and plant-associated and newly described type strains.</title>
        <authorList>
            <person name="Whitman W.B."/>
            <person name="Woyke T."/>
            <person name="Klenk H.P."/>
            <person name="Zhou Y."/>
            <person name="Lilburn T.G."/>
            <person name="Beck B.J."/>
            <person name="De Vos P."/>
            <person name="Vandamme P."/>
            <person name="Eisen J.A."/>
            <person name="Garrity G."/>
            <person name="Hugenholtz P."/>
            <person name="Kyrpides N.C."/>
        </authorList>
    </citation>
    <scope>NUCLEOTIDE SEQUENCE [LARGE SCALE GENOMIC DNA]</scope>
    <source>
        <strain evidence="1 2">CGMCC 1.10136</strain>
    </source>
</reference>
<protein>
    <submittedName>
        <fullName evidence="1">Uncharacterized protein</fullName>
    </submittedName>
</protein>
<dbReference type="AlphaFoldDB" id="A0A562LWI8"/>
<comment type="caution">
    <text evidence="1">The sequence shown here is derived from an EMBL/GenBank/DDBJ whole genome shotgun (WGS) entry which is preliminary data.</text>
</comment>
<accession>A0A562LWI8</accession>
<name>A0A562LWI8_9GAMM</name>
<dbReference type="EMBL" id="VLKP01000004">
    <property type="protein sequence ID" value="TWI12019.1"/>
    <property type="molecule type" value="Genomic_DNA"/>
</dbReference>
<dbReference type="Proteomes" id="UP000316471">
    <property type="component" value="Unassembled WGS sequence"/>
</dbReference>
<sequence length="83" mass="8883">MAPASGRNSAAEILCYSLAVGDGQNATIRLESGHNVAISIPDIGDARDGFEFVTRRGTYELHVFQLFPGGTTEPFRISVKVAD</sequence>
<evidence type="ECO:0000313" key="2">
    <source>
        <dbReference type="Proteomes" id="UP000316471"/>
    </source>
</evidence>
<organism evidence="1 2">
    <name type="scientific">Aerolutibacter ruishenii</name>
    <dbReference type="NCBI Taxonomy" id="686800"/>
    <lineage>
        <taxon>Bacteria</taxon>
        <taxon>Pseudomonadati</taxon>
        <taxon>Pseudomonadota</taxon>
        <taxon>Gammaproteobacteria</taxon>
        <taxon>Lysobacterales</taxon>
        <taxon>Lysobacteraceae</taxon>
        <taxon>Aerolutibacter</taxon>
    </lineage>
</organism>
<proteinExistence type="predicted"/>